<dbReference type="PANTHER" id="PTHR43213:SF5">
    <property type="entry name" value="BIFUNCTIONAL DTTP_UTP PYROPHOSPHATASE_METHYLTRANSFERASE PROTEIN-RELATED"/>
    <property type="match status" value="1"/>
</dbReference>
<keyword evidence="2 3" id="KW-0378">Hydrolase</keyword>
<dbReference type="GO" id="GO:0036221">
    <property type="term" value="F:UTP diphosphatase activity"/>
    <property type="evidence" value="ECO:0007669"/>
    <property type="project" value="RHEA"/>
</dbReference>
<dbReference type="NCBIfam" id="TIGR00172">
    <property type="entry name" value="maf"/>
    <property type="match status" value="1"/>
</dbReference>
<dbReference type="GO" id="GO:0036218">
    <property type="term" value="F:dTTP diphosphatase activity"/>
    <property type="evidence" value="ECO:0007669"/>
    <property type="project" value="RHEA"/>
</dbReference>
<comment type="caution">
    <text evidence="3">Lacks conserved residue(s) required for the propagation of feature annotation.</text>
</comment>
<evidence type="ECO:0000256" key="1">
    <source>
        <dbReference type="ARBA" id="ARBA00001968"/>
    </source>
</evidence>
<feature type="site" description="Important for substrate specificity" evidence="3">
    <location>
        <position position="148"/>
    </location>
</feature>
<dbReference type="GO" id="GO:0009117">
    <property type="term" value="P:nucleotide metabolic process"/>
    <property type="evidence" value="ECO:0007669"/>
    <property type="project" value="UniProtKB-KW"/>
</dbReference>
<evidence type="ECO:0000313" key="5">
    <source>
        <dbReference type="Proteomes" id="UP000027981"/>
    </source>
</evidence>
<dbReference type="AlphaFoldDB" id="A0A075LT91"/>
<comment type="catalytic activity">
    <reaction evidence="3">
        <text>dTTP + H2O = dTMP + diphosphate + H(+)</text>
        <dbReference type="Rhea" id="RHEA:28534"/>
        <dbReference type="ChEBI" id="CHEBI:15377"/>
        <dbReference type="ChEBI" id="CHEBI:15378"/>
        <dbReference type="ChEBI" id="CHEBI:33019"/>
        <dbReference type="ChEBI" id="CHEBI:37568"/>
        <dbReference type="ChEBI" id="CHEBI:63528"/>
        <dbReference type="EC" id="3.6.1.9"/>
    </reaction>
</comment>
<feature type="site" description="Important for substrate specificity" evidence="3">
    <location>
        <position position="66"/>
    </location>
</feature>
<organism evidence="4 5">
    <name type="scientific">Palaeococcus pacificus DY20341</name>
    <dbReference type="NCBI Taxonomy" id="1343739"/>
    <lineage>
        <taxon>Archaea</taxon>
        <taxon>Methanobacteriati</taxon>
        <taxon>Methanobacteriota</taxon>
        <taxon>Thermococci</taxon>
        <taxon>Thermococcales</taxon>
        <taxon>Thermococcaceae</taxon>
        <taxon>Palaeococcus</taxon>
    </lineage>
</organism>
<protein>
    <recommendedName>
        <fullName evidence="3">dTTP/UTP pyrophosphatase</fullName>
        <shortName evidence="3">dTTPase/UTPase</shortName>
        <ecNumber evidence="3">3.6.1.9</ecNumber>
    </recommendedName>
    <alternativeName>
        <fullName evidence="3">Nucleoside triphosphate pyrophosphatase</fullName>
    </alternativeName>
    <alternativeName>
        <fullName evidence="3">Nucleotide pyrophosphatase</fullName>
        <shortName evidence="3">Nucleotide PPase</shortName>
    </alternativeName>
</protein>
<dbReference type="Gene3D" id="3.90.950.10">
    <property type="match status" value="1"/>
</dbReference>
<evidence type="ECO:0000256" key="3">
    <source>
        <dbReference type="HAMAP-Rule" id="MF_00528"/>
    </source>
</evidence>
<dbReference type="HAMAP" id="MF_00528">
    <property type="entry name" value="Maf"/>
    <property type="match status" value="1"/>
</dbReference>
<dbReference type="eggNOG" id="arCOG05007">
    <property type="taxonomic scope" value="Archaea"/>
</dbReference>
<dbReference type="RefSeq" id="WP_048164910.1">
    <property type="nucleotide sequence ID" value="NZ_CP006019.1"/>
</dbReference>
<comment type="similarity">
    <text evidence="3">Belongs to the Maf family. YhdE subfamily.</text>
</comment>
<keyword evidence="5" id="KW-1185">Reference proteome</keyword>
<dbReference type="Pfam" id="PF02545">
    <property type="entry name" value="Maf"/>
    <property type="match status" value="1"/>
</dbReference>
<dbReference type="CDD" id="cd00555">
    <property type="entry name" value="Maf"/>
    <property type="match status" value="1"/>
</dbReference>
<dbReference type="EC" id="3.6.1.9" evidence="3"/>
<keyword evidence="3" id="KW-0963">Cytoplasm</keyword>
<evidence type="ECO:0000256" key="2">
    <source>
        <dbReference type="ARBA" id="ARBA00022801"/>
    </source>
</evidence>
<sequence length="186" mass="20847">MIILASKSPRRREILGKFFKDFKIIPSKVSEESDALSPREHAIEVARKKAWDVYSREKGTVIGADTIVVLGDEVLGKPKNEEEAKIMLKELSGKTHVVITGYCIIHEGDEISNAVITEVKFRELSEEEINAYVKTGEPLDKAGAYGIQGKGGLLIEWIKGDYYNVMGLPMQVILELQKLGFNPWKK</sequence>
<feature type="active site" description="Proton acceptor" evidence="3">
    <location>
        <position position="65"/>
    </location>
</feature>
<dbReference type="HOGENOM" id="CLU_040416_2_1_2"/>
<dbReference type="GO" id="GO:0005737">
    <property type="term" value="C:cytoplasm"/>
    <property type="evidence" value="ECO:0007669"/>
    <property type="project" value="UniProtKB-SubCell"/>
</dbReference>
<comment type="catalytic activity">
    <reaction evidence="3">
        <text>UTP + H2O = UMP + diphosphate + H(+)</text>
        <dbReference type="Rhea" id="RHEA:29395"/>
        <dbReference type="ChEBI" id="CHEBI:15377"/>
        <dbReference type="ChEBI" id="CHEBI:15378"/>
        <dbReference type="ChEBI" id="CHEBI:33019"/>
        <dbReference type="ChEBI" id="CHEBI:46398"/>
        <dbReference type="ChEBI" id="CHEBI:57865"/>
        <dbReference type="EC" id="3.6.1.9"/>
    </reaction>
</comment>
<dbReference type="PIRSF" id="PIRSF006305">
    <property type="entry name" value="Maf"/>
    <property type="match status" value="1"/>
</dbReference>
<dbReference type="PANTHER" id="PTHR43213">
    <property type="entry name" value="BIFUNCTIONAL DTTP/UTP PYROPHOSPHATASE/METHYLTRANSFERASE PROTEIN-RELATED"/>
    <property type="match status" value="1"/>
</dbReference>
<comment type="subcellular location">
    <subcellularLocation>
        <location evidence="3">Cytoplasm</location>
    </subcellularLocation>
</comment>
<proteinExistence type="inferred from homology"/>
<dbReference type="GeneID" id="24842059"/>
<dbReference type="KEGG" id="ppac:PAP_04675"/>
<dbReference type="OrthoDB" id="45223at2157"/>
<dbReference type="Proteomes" id="UP000027981">
    <property type="component" value="Chromosome"/>
</dbReference>
<reference evidence="4 5" key="2">
    <citation type="journal article" date="2015" name="Genome Announc.">
        <title>Complete Genome Sequence of Hyperthermophilic Piezophilic Archaeon Palaeococcus pacificus DY20341T, Isolated from Deep-Sea Hydrothermal Sediments.</title>
        <authorList>
            <person name="Zeng X."/>
            <person name="Jebbar M."/>
            <person name="Shao Z."/>
        </authorList>
    </citation>
    <scope>NUCLEOTIDE SEQUENCE [LARGE SCALE GENOMIC DNA]</scope>
    <source>
        <strain evidence="4 5">DY20341</strain>
    </source>
</reference>
<dbReference type="InterPro" id="IPR003697">
    <property type="entry name" value="Maf-like"/>
</dbReference>
<comment type="cofactor">
    <cofactor evidence="1 3">
        <name>a divalent metal cation</name>
        <dbReference type="ChEBI" id="CHEBI:60240"/>
    </cofactor>
</comment>
<dbReference type="EMBL" id="CP006019">
    <property type="protein sequence ID" value="AIF69346.1"/>
    <property type="molecule type" value="Genomic_DNA"/>
</dbReference>
<keyword evidence="3" id="KW-0546">Nucleotide metabolism</keyword>
<dbReference type="STRING" id="1343739.PAP_04675"/>
<dbReference type="InterPro" id="IPR029001">
    <property type="entry name" value="ITPase-like_fam"/>
</dbReference>
<feature type="site" description="Important for substrate specificity" evidence="3">
    <location>
        <position position="10"/>
    </location>
</feature>
<gene>
    <name evidence="4" type="ORF">PAP_04675</name>
</gene>
<evidence type="ECO:0000313" key="4">
    <source>
        <dbReference type="EMBL" id="AIF69346.1"/>
    </source>
</evidence>
<dbReference type="SUPFAM" id="SSF52972">
    <property type="entry name" value="ITPase-like"/>
    <property type="match status" value="1"/>
</dbReference>
<reference evidence="5" key="1">
    <citation type="submission" date="2013-06" db="EMBL/GenBank/DDBJ databases">
        <title>Complete Genome Sequence of Hyperthermophilic Palaeococcus pacificus DY20341T, Isolated from a Deep-Sea Hydrothermal Sediments.</title>
        <authorList>
            <person name="Zeng X."/>
            <person name="Shao Z."/>
        </authorList>
    </citation>
    <scope>NUCLEOTIDE SEQUENCE [LARGE SCALE GENOMIC DNA]</scope>
    <source>
        <strain evidence="5">DY20341</strain>
    </source>
</reference>
<name>A0A075LT91_9EURY</name>
<comment type="function">
    <text evidence="3">Nucleoside triphosphate pyrophosphatase that hydrolyzes dTTP and UTP. May have a dual role in cell division arrest and in preventing the incorporation of modified nucleotides into cellular nucleic acids.</text>
</comment>
<accession>A0A075LT91</accession>